<keyword evidence="9" id="KW-1185">Reference proteome</keyword>
<dbReference type="AlphaFoldDB" id="A0AA89AR63"/>
<evidence type="ECO:0000256" key="7">
    <source>
        <dbReference type="ARBA" id="ARBA00023098"/>
    </source>
</evidence>
<dbReference type="GO" id="GO:0016788">
    <property type="term" value="F:hydrolase activity, acting on ester bonds"/>
    <property type="evidence" value="ECO:0007669"/>
    <property type="project" value="InterPro"/>
</dbReference>
<keyword evidence="6" id="KW-0442">Lipid degradation</keyword>
<evidence type="ECO:0000256" key="1">
    <source>
        <dbReference type="ARBA" id="ARBA00004613"/>
    </source>
</evidence>
<evidence type="ECO:0000256" key="2">
    <source>
        <dbReference type="ARBA" id="ARBA00008668"/>
    </source>
</evidence>
<dbReference type="GO" id="GO:0005576">
    <property type="term" value="C:extracellular region"/>
    <property type="evidence" value="ECO:0007669"/>
    <property type="project" value="UniProtKB-SubCell"/>
</dbReference>
<keyword evidence="4" id="KW-0732">Signal</keyword>
<evidence type="ECO:0000256" key="5">
    <source>
        <dbReference type="ARBA" id="ARBA00022801"/>
    </source>
</evidence>
<dbReference type="Gene3D" id="3.40.50.1110">
    <property type="entry name" value="SGNH hydrolase"/>
    <property type="match status" value="1"/>
</dbReference>
<dbReference type="PANTHER" id="PTHR45650:SF4">
    <property type="entry name" value="GDSL-LIKE LIPASE_ACYLHYDROLASE FAMILY PROTEIN, EXPRESSED"/>
    <property type="match status" value="1"/>
</dbReference>
<dbReference type="EMBL" id="JAVXUP010001470">
    <property type="protein sequence ID" value="KAK3011218.1"/>
    <property type="molecule type" value="Genomic_DNA"/>
</dbReference>
<dbReference type="PANTHER" id="PTHR45650">
    <property type="entry name" value="GDSL-LIKE LIPASE/ACYLHYDROLASE-RELATED"/>
    <property type="match status" value="1"/>
</dbReference>
<sequence>MGLSSHRQIAVGILFETMSALIWVRTGLAGGFVPASFIFGDSLVDAGNNNYISTLSFGLTIYRMVSSLARQQGDSPTEECSSHGSCKISYNYNSVHNQLGCADRQLQEYHKRHDLKYWCSAAVKLPERALFSVTVGTNYLLDNYLPPIGSTARQRLLPPETFVGTMISRLRLQLLRLYMLGARKIVVANLGLIGCIPFQRDSNPSSGLSCVDFSNELAQLFNIQLRSLVAELNTSLKGSNFVYADVYHIVEDILQNYKSYGFENVHSSCCSMAGRFGGLVPCLSPSKVCSDRSKYIFWDAYHPTEAANIIIAKRLMDGDLDDIYPLNIRHLIDS</sequence>
<name>A0AA89AR63_9ASTE</name>
<protein>
    <recommendedName>
        <fullName evidence="10">GDSL esterase/lipase</fullName>
    </recommendedName>
</protein>
<organism evidence="8 9">
    <name type="scientific">Escallonia herrerae</name>
    <dbReference type="NCBI Taxonomy" id="1293975"/>
    <lineage>
        <taxon>Eukaryota</taxon>
        <taxon>Viridiplantae</taxon>
        <taxon>Streptophyta</taxon>
        <taxon>Embryophyta</taxon>
        <taxon>Tracheophyta</taxon>
        <taxon>Spermatophyta</taxon>
        <taxon>Magnoliopsida</taxon>
        <taxon>eudicotyledons</taxon>
        <taxon>Gunneridae</taxon>
        <taxon>Pentapetalae</taxon>
        <taxon>asterids</taxon>
        <taxon>campanulids</taxon>
        <taxon>Escalloniales</taxon>
        <taxon>Escalloniaceae</taxon>
        <taxon>Escallonia</taxon>
    </lineage>
</organism>
<evidence type="ECO:0000256" key="6">
    <source>
        <dbReference type="ARBA" id="ARBA00022963"/>
    </source>
</evidence>
<evidence type="ECO:0008006" key="10">
    <source>
        <dbReference type="Google" id="ProtNLM"/>
    </source>
</evidence>
<gene>
    <name evidence="8" type="ORF">RJ639_012370</name>
</gene>
<reference evidence="8" key="1">
    <citation type="submission" date="2022-12" db="EMBL/GenBank/DDBJ databases">
        <title>Draft genome assemblies for two species of Escallonia (Escalloniales).</title>
        <authorList>
            <person name="Chanderbali A."/>
            <person name="Dervinis C."/>
            <person name="Anghel I."/>
            <person name="Soltis D."/>
            <person name="Soltis P."/>
            <person name="Zapata F."/>
        </authorList>
    </citation>
    <scope>NUCLEOTIDE SEQUENCE</scope>
    <source>
        <strain evidence="8">UCBG64.0493</strain>
        <tissue evidence="8">Leaf</tissue>
    </source>
</reference>
<evidence type="ECO:0000313" key="9">
    <source>
        <dbReference type="Proteomes" id="UP001188597"/>
    </source>
</evidence>
<accession>A0AA89AR63</accession>
<evidence type="ECO:0000256" key="3">
    <source>
        <dbReference type="ARBA" id="ARBA00022525"/>
    </source>
</evidence>
<keyword evidence="7" id="KW-0443">Lipid metabolism</keyword>
<proteinExistence type="inferred from homology"/>
<dbReference type="Proteomes" id="UP001188597">
    <property type="component" value="Unassembled WGS sequence"/>
</dbReference>
<comment type="similarity">
    <text evidence="2">Belongs to the 'GDSL' lipolytic enzyme family.</text>
</comment>
<dbReference type="InterPro" id="IPR051238">
    <property type="entry name" value="GDSL_esterase/lipase"/>
</dbReference>
<evidence type="ECO:0000256" key="4">
    <source>
        <dbReference type="ARBA" id="ARBA00022729"/>
    </source>
</evidence>
<dbReference type="Pfam" id="PF00657">
    <property type="entry name" value="Lipase_GDSL"/>
    <property type="match status" value="1"/>
</dbReference>
<keyword evidence="3" id="KW-0964">Secreted</keyword>
<keyword evidence="5" id="KW-0378">Hydrolase</keyword>
<dbReference type="SUPFAM" id="SSF52266">
    <property type="entry name" value="SGNH hydrolase"/>
    <property type="match status" value="1"/>
</dbReference>
<comment type="caution">
    <text evidence="8">The sequence shown here is derived from an EMBL/GenBank/DDBJ whole genome shotgun (WGS) entry which is preliminary data.</text>
</comment>
<dbReference type="GO" id="GO:0016042">
    <property type="term" value="P:lipid catabolic process"/>
    <property type="evidence" value="ECO:0007669"/>
    <property type="project" value="UniProtKB-KW"/>
</dbReference>
<evidence type="ECO:0000313" key="8">
    <source>
        <dbReference type="EMBL" id="KAK3011218.1"/>
    </source>
</evidence>
<dbReference type="InterPro" id="IPR001087">
    <property type="entry name" value="GDSL"/>
</dbReference>
<comment type="subcellular location">
    <subcellularLocation>
        <location evidence="1">Secreted</location>
    </subcellularLocation>
</comment>
<dbReference type="InterPro" id="IPR036514">
    <property type="entry name" value="SGNH_hydro_sf"/>
</dbReference>